<dbReference type="STRING" id="7998.ENSIPUP00000012813"/>
<dbReference type="Pfam" id="PF24656">
    <property type="entry name" value="CEPT76_peptidase"/>
    <property type="match status" value="1"/>
</dbReference>
<name>A0A2D0RHI6_ICTPU</name>
<evidence type="ECO:0000256" key="12">
    <source>
        <dbReference type="ARBA" id="ARBA00031627"/>
    </source>
</evidence>
<keyword evidence="8" id="KW-0175">Coiled coil</keyword>
<keyword evidence="18" id="KW-1185">Reference proteome</keyword>
<sequence>MEEAKLKEEEKEEKEEREDVGLRELRELDKVQISLSAAHMSEQKPKVDPAECPASYSENSAKEKLLVSMAENLHAQYSYLYPDRKPLLLCPVNEFGVQKFVSTTLRRTLIPYHELYDWQGCASFISDFLTLELLECLTEVPRQLYSPTWVVRTRRGTCFDYSTLLCSLLLGAGYNAYCVSGYAVKEMCLLDLSHQECPLLKPQDTVEGKPPRQEEDVKKYRVKPAQELKSTFELRQEEKKQQEHLAMLAKQQEAERQKEEQERPADPLWGLRVHSWVLVLAGKRDILENFFIDPLSGQSYPTSSACFLGIESVWNHENYWVNMQDCRSGCTEMTYDLHDVLKWEYMLCTNSSSPLVPPDGTGEEKEEQNDEETEEPKLFEMPQSWVTQIHISEEDMESRFPGGSKVTRYRKATMENFSPYLLKDGLVTRLTTYDDLECTQLNAVNEWYENRHDELQERELKKATNVTTEHFSPGRSFCLKTHRYVTLGPEIEHLMEFYSKARDDNLLSRVETPTEMTETFQDRSDFLYYRHVIYGPLELAQKHGVQRPIQKVVVKFHRDRSKPASKDVAELIFQISQNRIEVTYHLEDDKIVPNFDIFEKPSNLDDPFPDKMASSFQVDPLAKPFPKLHLYQTLTALMKEEEKVLISIKDSEKEVRDILEVRDREESAIMLKISIYDMARNEKARLHMEQLKHLAQEKQLKKECEDVDILAPFLARLGDPEILTKQQAMQIHADCLDSKKQRLIDKANLIQARFEKETKMLLQKQQWYQKNQFTFTKQDEEAYLAYCSEAMFRIKVLKLRLSCHKDRAPQKYLALDKMLRQDPRLMQHLE</sequence>
<keyword evidence="5" id="KW-0221">Differentiation</keyword>
<evidence type="ECO:0000256" key="13">
    <source>
        <dbReference type="ARBA" id="ARBA00031733"/>
    </source>
</evidence>
<evidence type="ECO:0000259" key="17">
    <source>
        <dbReference type="Pfam" id="PF24671"/>
    </source>
</evidence>
<comment type="subcellular location">
    <subcellularLocation>
        <location evidence="1">Cytoplasm</location>
        <location evidence="1">Cytoskeleton</location>
        <location evidence="1">Flagellum axoneme</location>
    </subcellularLocation>
</comment>
<feature type="domain" description="CEP76/DRC7 peptidase-like" evidence="15">
    <location>
        <begin position="273"/>
        <end position="346"/>
    </location>
</feature>
<reference evidence="18" key="1">
    <citation type="journal article" date="2016" name="Nat. Commun.">
        <title>The channel catfish genome sequence provides insights into the evolution of scale formation in teleosts.</title>
        <authorList>
            <person name="Liu Z."/>
            <person name="Liu S."/>
            <person name="Yao J."/>
            <person name="Bao L."/>
            <person name="Zhang J."/>
            <person name="Li Y."/>
            <person name="Jiang C."/>
            <person name="Sun L."/>
            <person name="Wang R."/>
            <person name="Zhang Y."/>
            <person name="Zhou T."/>
            <person name="Zeng Q."/>
            <person name="Fu Q."/>
            <person name="Gao S."/>
            <person name="Li N."/>
            <person name="Koren S."/>
            <person name="Jiang Y."/>
            <person name="Zimin A."/>
            <person name="Xu P."/>
            <person name="Phillippy A.M."/>
            <person name="Geng X."/>
            <person name="Song L."/>
            <person name="Sun F."/>
            <person name="Li C."/>
            <person name="Wang X."/>
            <person name="Chen A."/>
            <person name="Jin Y."/>
            <person name="Yuan Z."/>
            <person name="Yang Y."/>
            <person name="Tan S."/>
            <person name="Peatman E."/>
            <person name="Lu J."/>
            <person name="Qin Z."/>
            <person name="Dunham R."/>
            <person name="Li Z."/>
            <person name="Sonstegard T."/>
            <person name="Feng J."/>
            <person name="Danzmann R.G."/>
            <person name="Schroeder S."/>
            <person name="Scheffler B."/>
            <person name="Duke M.V."/>
            <person name="Ballard L."/>
            <person name="Kucuktas H."/>
            <person name="Kaltenboeck L."/>
            <person name="Liu H."/>
            <person name="Armbruster J."/>
            <person name="Xie Y."/>
            <person name="Kirby M.L."/>
            <person name="Tian Y."/>
            <person name="Flanagan M.E."/>
            <person name="Mu W."/>
            <person name="Waldbieser G.C."/>
        </authorList>
    </citation>
    <scope>NUCLEOTIDE SEQUENCE [LARGE SCALE GENOMIC DNA]</scope>
    <source>
        <strain evidence="18">SDA103</strain>
    </source>
</reference>
<dbReference type="GO" id="GO:0030154">
    <property type="term" value="P:cell differentiation"/>
    <property type="evidence" value="ECO:0007669"/>
    <property type="project" value="UniProtKB-KW"/>
</dbReference>
<evidence type="ECO:0000256" key="9">
    <source>
        <dbReference type="ARBA" id="ARBA00023069"/>
    </source>
</evidence>
<feature type="region of interest" description="Disordered" evidence="14">
    <location>
        <begin position="1"/>
        <end position="21"/>
    </location>
</feature>
<evidence type="ECO:0000313" key="19">
    <source>
        <dbReference type="RefSeq" id="XP_017329997.2"/>
    </source>
</evidence>
<feature type="compositionally biased region" description="Basic and acidic residues" evidence="14">
    <location>
        <begin position="252"/>
        <end position="264"/>
    </location>
</feature>
<dbReference type="SUPFAM" id="SSF54001">
    <property type="entry name" value="Cysteine proteinases"/>
    <property type="match status" value="1"/>
</dbReference>
<dbReference type="AlphaFoldDB" id="A0A2D0RHI6"/>
<reference evidence="19" key="2">
    <citation type="submission" date="2025-08" db="UniProtKB">
        <authorList>
            <consortium name="RefSeq"/>
        </authorList>
    </citation>
    <scope>IDENTIFICATION</scope>
    <source>
        <tissue evidence="19">Blood</tissue>
    </source>
</reference>
<keyword evidence="7" id="KW-0744">Spermatogenesis</keyword>
<dbReference type="InterPro" id="IPR056290">
    <property type="entry name" value="CEPT76/DRC7_peptidase-like_dom"/>
</dbReference>
<evidence type="ECO:0000313" key="18">
    <source>
        <dbReference type="Proteomes" id="UP000221080"/>
    </source>
</evidence>
<dbReference type="KEGG" id="ipu:108269027"/>
<dbReference type="RefSeq" id="XP_017329997.2">
    <property type="nucleotide sequence ID" value="XM_017474508.3"/>
</dbReference>
<evidence type="ECO:0000256" key="6">
    <source>
        <dbReference type="ARBA" id="ARBA00022846"/>
    </source>
</evidence>
<feature type="compositionally biased region" description="Acidic residues" evidence="14">
    <location>
        <begin position="364"/>
        <end position="374"/>
    </location>
</feature>
<evidence type="ECO:0000259" key="16">
    <source>
        <dbReference type="Pfam" id="PF24667"/>
    </source>
</evidence>
<evidence type="ECO:0000256" key="7">
    <source>
        <dbReference type="ARBA" id="ARBA00022871"/>
    </source>
</evidence>
<dbReference type="InterPro" id="IPR033551">
    <property type="entry name" value="DRC7/lobo"/>
</dbReference>
<evidence type="ECO:0000256" key="2">
    <source>
        <dbReference type="ARBA" id="ARBA00010738"/>
    </source>
</evidence>
<dbReference type="PANTHER" id="PTHR35249">
    <property type="entry name" value="DYNEIN REGULATORY COMPLEX SUBUNIT 7"/>
    <property type="match status" value="1"/>
</dbReference>
<keyword evidence="10" id="KW-0206">Cytoskeleton</keyword>
<dbReference type="InterPro" id="IPR056291">
    <property type="entry name" value="MORN_DRC7"/>
</dbReference>
<feature type="domain" description="Dynein regulatory complex subunit 7 MORN" evidence="16">
    <location>
        <begin position="401"/>
        <end position="674"/>
    </location>
</feature>
<organism evidence="18 19">
    <name type="scientific">Ictalurus punctatus</name>
    <name type="common">Channel catfish</name>
    <name type="synonym">Silurus punctatus</name>
    <dbReference type="NCBI Taxonomy" id="7998"/>
    <lineage>
        <taxon>Eukaryota</taxon>
        <taxon>Metazoa</taxon>
        <taxon>Chordata</taxon>
        <taxon>Craniata</taxon>
        <taxon>Vertebrata</taxon>
        <taxon>Euteleostomi</taxon>
        <taxon>Actinopterygii</taxon>
        <taxon>Neopterygii</taxon>
        <taxon>Teleostei</taxon>
        <taxon>Ostariophysi</taxon>
        <taxon>Siluriformes</taxon>
        <taxon>Ictaluridae</taxon>
        <taxon>Ictalurus</taxon>
    </lineage>
</organism>
<evidence type="ECO:0000256" key="3">
    <source>
        <dbReference type="ARBA" id="ARBA00021303"/>
    </source>
</evidence>
<evidence type="ECO:0000256" key="8">
    <source>
        <dbReference type="ARBA" id="ARBA00023054"/>
    </source>
</evidence>
<dbReference type="CTD" id="555782"/>
<protein>
    <recommendedName>
        <fullName evidence="3">Dynein regulatory complex subunit 7</fullName>
    </recommendedName>
    <alternativeName>
        <fullName evidence="12">Coiled-coil domain-containing protein 135</fullName>
    </alternativeName>
    <alternativeName>
        <fullName evidence="13">Coiled-coil domain-containing protein lobo homolog</fullName>
    </alternativeName>
</protein>
<keyword evidence="11" id="KW-0966">Cell projection</keyword>
<dbReference type="GO" id="GO:0007283">
    <property type="term" value="P:spermatogenesis"/>
    <property type="evidence" value="ECO:0007669"/>
    <property type="project" value="UniProtKB-KW"/>
</dbReference>
<evidence type="ECO:0000256" key="11">
    <source>
        <dbReference type="ARBA" id="ARBA00023273"/>
    </source>
</evidence>
<dbReference type="Pfam" id="PF24667">
    <property type="entry name" value="MORN_DRC7"/>
    <property type="match status" value="1"/>
</dbReference>
<dbReference type="InterPro" id="IPR038765">
    <property type="entry name" value="Papain-like_cys_pep_sf"/>
</dbReference>
<keyword evidence="6" id="KW-0282">Flagellum</keyword>
<dbReference type="PANTHER" id="PTHR35249:SF2">
    <property type="entry name" value="DYNEIN REGULATORY COMPLEX SUBUNIT 7"/>
    <property type="match status" value="1"/>
</dbReference>
<feature type="domain" description="Dynein regulatory complex subunit 7 C-terminal" evidence="17">
    <location>
        <begin position="722"/>
        <end position="829"/>
    </location>
</feature>
<comment type="similarity">
    <text evidence="2">Belongs to the DRC7 family.</text>
</comment>
<evidence type="ECO:0000256" key="4">
    <source>
        <dbReference type="ARBA" id="ARBA00022490"/>
    </source>
</evidence>
<dbReference type="Pfam" id="PF24671">
    <property type="entry name" value="DRC7_C"/>
    <property type="match status" value="1"/>
</dbReference>
<evidence type="ECO:0000256" key="5">
    <source>
        <dbReference type="ARBA" id="ARBA00022782"/>
    </source>
</evidence>
<evidence type="ECO:0000256" key="1">
    <source>
        <dbReference type="ARBA" id="ARBA00004611"/>
    </source>
</evidence>
<gene>
    <name evidence="19" type="primary">ccdc135</name>
</gene>
<dbReference type="GeneID" id="108269027"/>
<dbReference type="OrthoDB" id="10262874at2759"/>
<feature type="region of interest" description="Disordered" evidence="14">
    <location>
        <begin position="245"/>
        <end position="264"/>
    </location>
</feature>
<dbReference type="GO" id="GO:0030317">
    <property type="term" value="P:flagellated sperm motility"/>
    <property type="evidence" value="ECO:0007669"/>
    <property type="project" value="TreeGrafter"/>
</dbReference>
<evidence type="ECO:0000256" key="14">
    <source>
        <dbReference type="SAM" id="MobiDB-lite"/>
    </source>
</evidence>
<dbReference type="GO" id="GO:0031514">
    <property type="term" value="C:motile cilium"/>
    <property type="evidence" value="ECO:0007669"/>
    <property type="project" value="TreeGrafter"/>
</dbReference>
<dbReference type="InterPro" id="IPR056292">
    <property type="entry name" value="DRC7_C"/>
</dbReference>
<feature type="region of interest" description="Disordered" evidence="14">
    <location>
        <begin position="354"/>
        <end position="376"/>
    </location>
</feature>
<dbReference type="Proteomes" id="UP000221080">
    <property type="component" value="Chromosome 8"/>
</dbReference>
<proteinExistence type="inferred from homology"/>
<accession>A0A2D0RHI6</accession>
<evidence type="ECO:0000256" key="10">
    <source>
        <dbReference type="ARBA" id="ARBA00023212"/>
    </source>
</evidence>
<keyword evidence="9" id="KW-0969">Cilium</keyword>
<keyword evidence="4" id="KW-0963">Cytoplasm</keyword>
<evidence type="ECO:0000259" key="15">
    <source>
        <dbReference type="Pfam" id="PF24656"/>
    </source>
</evidence>